<feature type="region of interest" description="Disordered" evidence="4">
    <location>
        <begin position="1"/>
        <end position="31"/>
    </location>
</feature>
<keyword evidence="2" id="KW-0238">DNA-binding</keyword>
<dbReference type="GO" id="GO:0000976">
    <property type="term" value="F:transcription cis-regulatory region binding"/>
    <property type="evidence" value="ECO:0007669"/>
    <property type="project" value="TreeGrafter"/>
</dbReference>
<dbReference type="InterPro" id="IPR010982">
    <property type="entry name" value="Lambda_DNA-bd_dom_sf"/>
</dbReference>
<protein>
    <submittedName>
        <fullName evidence="6">LacI family transcriptional regulator</fullName>
    </submittedName>
</protein>
<dbReference type="AlphaFoldDB" id="A0A372M3G9"/>
<dbReference type="Pfam" id="PF00356">
    <property type="entry name" value="LacI"/>
    <property type="match status" value="1"/>
</dbReference>
<evidence type="ECO:0000313" key="7">
    <source>
        <dbReference type="Proteomes" id="UP000263094"/>
    </source>
</evidence>
<dbReference type="SUPFAM" id="SSF47413">
    <property type="entry name" value="lambda repressor-like DNA-binding domains"/>
    <property type="match status" value="1"/>
</dbReference>
<dbReference type="PROSITE" id="PS00356">
    <property type="entry name" value="HTH_LACI_1"/>
    <property type="match status" value="1"/>
</dbReference>
<evidence type="ECO:0000313" key="6">
    <source>
        <dbReference type="EMBL" id="RFU84847.1"/>
    </source>
</evidence>
<dbReference type="CDD" id="cd01392">
    <property type="entry name" value="HTH_LacI"/>
    <property type="match status" value="1"/>
</dbReference>
<evidence type="ECO:0000256" key="3">
    <source>
        <dbReference type="ARBA" id="ARBA00023163"/>
    </source>
</evidence>
<dbReference type="OrthoDB" id="1938857at2"/>
<reference evidence="6 7" key="1">
    <citation type="submission" date="2018-08" db="EMBL/GenBank/DDBJ databases">
        <title>Isolation, diversity and antifungal activity of Actinobacteria from wheat.</title>
        <authorList>
            <person name="Han C."/>
        </authorList>
    </citation>
    <scope>NUCLEOTIDE SEQUENCE [LARGE SCALE GENOMIC DNA]</scope>
    <source>
        <strain evidence="6 7">NEAU-YY421</strain>
    </source>
</reference>
<dbReference type="PROSITE" id="PS50932">
    <property type="entry name" value="HTH_LACI_2"/>
    <property type="match status" value="1"/>
</dbReference>
<keyword evidence="3" id="KW-0804">Transcription</keyword>
<dbReference type="PANTHER" id="PTHR30146">
    <property type="entry name" value="LACI-RELATED TRANSCRIPTIONAL REPRESSOR"/>
    <property type="match status" value="1"/>
</dbReference>
<feature type="domain" description="HTH lacI-type" evidence="5">
    <location>
        <begin position="31"/>
        <end position="85"/>
    </location>
</feature>
<dbReference type="Gene3D" id="3.40.50.2300">
    <property type="match status" value="2"/>
</dbReference>
<gene>
    <name evidence="6" type="ORF">DY218_20405</name>
</gene>
<dbReference type="InterPro" id="IPR028082">
    <property type="entry name" value="Peripla_BP_I"/>
</dbReference>
<evidence type="ECO:0000259" key="5">
    <source>
        <dbReference type="PROSITE" id="PS50932"/>
    </source>
</evidence>
<evidence type="ECO:0000256" key="2">
    <source>
        <dbReference type="ARBA" id="ARBA00023125"/>
    </source>
</evidence>
<dbReference type="GO" id="GO:0003700">
    <property type="term" value="F:DNA-binding transcription factor activity"/>
    <property type="evidence" value="ECO:0007669"/>
    <property type="project" value="TreeGrafter"/>
</dbReference>
<dbReference type="SMART" id="SM00354">
    <property type="entry name" value="HTH_LACI"/>
    <property type="match status" value="1"/>
</dbReference>
<dbReference type="Pfam" id="PF13377">
    <property type="entry name" value="Peripla_BP_3"/>
    <property type="match status" value="1"/>
</dbReference>
<dbReference type="CDD" id="cd06267">
    <property type="entry name" value="PBP1_LacI_sugar_binding-like"/>
    <property type="match status" value="1"/>
</dbReference>
<dbReference type="EMBL" id="QUAK01000111">
    <property type="protein sequence ID" value="RFU84847.1"/>
    <property type="molecule type" value="Genomic_DNA"/>
</dbReference>
<evidence type="ECO:0000256" key="1">
    <source>
        <dbReference type="ARBA" id="ARBA00023015"/>
    </source>
</evidence>
<keyword evidence="1" id="KW-0805">Transcription regulation</keyword>
<dbReference type="Gene3D" id="1.10.260.40">
    <property type="entry name" value="lambda repressor-like DNA-binding domains"/>
    <property type="match status" value="1"/>
</dbReference>
<organism evidence="6 7">
    <name type="scientific">Streptomyces triticagri</name>
    <dbReference type="NCBI Taxonomy" id="2293568"/>
    <lineage>
        <taxon>Bacteria</taxon>
        <taxon>Bacillati</taxon>
        <taxon>Actinomycetota</taxon>
        <taxon>Actinomycetes</taxon>
        <taxon>Kitasatosporales</taxon>
        <taxon>Streptomycetaceae</taxon>
        <taxon>Streptomyces</taxon>
    </lineage>
</organism>
<keyword evidence="7" id="KW-1185">Reference proteome</keyword>
<evidence type="ECO:0000256" key="4">
    <source>
        <dbReference type="SAM" id="MobiDB-lite"/>
    </source>
</evidence>
<dbReference type="RefSeq" id="WP_128557527.1">
    <property type="nucleotide sequence ID" value="NZ_QUAK01000111.1"/>
</dbReference>
<sequence length="370" mass="39017">MAQGRDQASGAAGGSRAESAPPPRRGRGSRPTIGDVAALAKVSKATVSFVVNDRAGVSPAARRRVRAAMEDLGWQPNAGARALSNKRAQTLGLVMRRQPELLSTDPFFPQFVAGIETGLAPLGYALVLQVVPDEDTERQAYERLARDGRVDGVFLTDLRVDDPRPALVTELGLDALIVGPPQPGSRVPAIGVDDGSGIRRAVSHLRSLGHRRIGHVCGAEGYVHTEARRDAWRGALADAGLAEVPPVEADFTGASGARATHQLLDLDRPPTAIVYANDLMAIAGITAATGRGLRVPEDLSVVGFDDIPLADCIAPPLTTVRQDVLTWGNVAAQALAARTEGRAPEQITLPPVEFIIRSSTAPPPRGGRQE</sequence>
<feature type="compositionally biased region" description="Low complexity" evidence="4">
    <location>
        <begin position="8"/>
        <end position="19"/>
    </location>
</feature>
<dbReference type="Proteomes" id="UP000263094">
    <property type="component" value="Unassembled WGS sequence"/>
</dbReference>
<dbReference type="InterPro" id="IPR000843">
    <property type="entry name" value="HTH_LacI"/>
</dbReference>
<dbReference type="InterPro" id="IPR046335">
    <property type="entry name" value="LacI/GalR-like_sensor"/>
</dbReference>
<comment type="caution">
    <text evidence="6">The sequence shown here is derived from an EMBL/GenBank/DDBJ whole genome shotgun (WGS) entry which is preliminary data.</text>
</comment>
<accession>A0A372M3G9</accession>
<dbReference type="SUPFAM" id="SSF53822">
    <property type="entry name" value="Periplasmic binding protein-like I"/>
    <property type="match status" value="1"/>
</dbReference>
<dbReference type="PANTHER" id="PTHR30146:SF155">
    <property type="entry name" value="ALANINE RACEMASE"/>
    <property type="match status" value="1"/>
</dbReference>
<name>A0A372M3G9_9ACTN</name>
<proteinExistence type="predicted"/>